<keyword evidence="2" id="KW-0732">Signal</keyword>
<dbReference type="Proteomes" id="UP000220527">
    <property type="component" value="Unassembled WGS sequence"/>
</dbReference>
<feature type="compositionally biased region" description="Acidic residues" evidence="1">
    <location>
        <begin position="543"/>
        <end position="552"/>
    </location>
</feature>
<evidence type="ECO:0000256" key="1">
    <source>
        <dbReference type="SAM" id="MobiDB-lite"/>
    </source>
</evidence>
<evidence type="ECO:0000256" key="2">
    <source>
        <dbReference type="SAM" id="SignalP"/>
    </source>
</evidence>
<reference evidence="4" key="1">
    <citation type="submission" date="2017-08" db="EMBL/GenBank/DDBJ databases">
        <authorList>
            <person name="Grouzdev D.S."/>
            <person name="Gaisin V.A."/>
            <person name="Rysina M.S."/>
            <person name="Gorlenko V.M."/>
        </authorList>
    </citation>
    <scope>NUCLEOTIDE SEQUENCE [LARGE SCALE GENOMIC DNA]</scope>
    <source>
        <strain evidence="4">Kir15-3F</strain>
    </source>
</reference>
<accession>A0A2A6RFG6</accession>
<feature type="signal peptide" evidence="2">
    <location>
        <begin position="1"/>
        <end position="26"/>
    </location>
</feature>
<gene>
    <name evidence="3" type="ORF">CJ255_17435</name>
</gene>
<dbReference type="OrthoDB" id="7052168at2"/>
<evidence type="ECO:0000313" key="3">
    <source>
        <dbReference type="EMBL" id="PDW01762.1"/>
    </source>
</evidence>
<evidence type="ECO:0000313" key="4">
    <source>
        <dbReference type="Proteomes" id="UP000220527"/>
    </source>
</evidence>
<feature type="region of interest" description="Disordered" evidence="1">
    <location>
        <begin position="543"/>
        <end position="570"/>
    </location>
</feature>
<sequence>MLRRILVLCVGVAALFAFDGGGVASAAPVQQVREVEAQGPNGTCAEAQVLGAITGAVRVRGSIEPNPEVPAHAEGVDFFRLTATPGSQLMLAIRGNPSGQGTLRDPLLGAFASDCSLLQYVDDAYGSLEPTMYLVVPADGIVTLAVTAFSDFDFVGAGYSGGSYALTIEEIQPISGVTGRLVDGRTGADPDPNMMLLLQRCSFDVCVTVQETYIQQDRFSFTSQPNWPLFAGTYQVIVRSDAYHTLTLGPFVVAAGARYDLEVASLDPLPLIGSVSGRIVHAHTGQPLGHLRNYISLGYCTEDDCWDIRASMSVDADGRFQIVASDADRPLTQGEYRLFIEVEQFVFADSGPFMVYGGQAFDLGDLFIEPKPLQFFDHHGCENIPAAGGLCAYGLRVVNSQPYTVHLNVWSIIEVGSEHYGVFQPTEAQAVSLGPGEGRTFHFELYIPAEVPNETYFCAMLYIANQGPGFYMQPRASNSIFCGYKGDPLVDDWLPLDDEVLIDEPVMEAPLADEPVMEAPLADEPVMEAPLADEPVMEAPLAEEEPMTDEPVAEEHGTEEHGTEALPFMGYEVIEGNRRR</sequence>
<keyword evidence="4" id="KW-1185">Reference proteome</keyword>
<dbReference type="RefSeq" id="WP_097645381.1">
    <property type="nucleotide sequence ID" value="NZ_NQWI01000111.1"/>
</dbReference>
<dbReference type="EMBL" id="NQWI01000111">
    <property type="protein sequence ID" value="PDW01762.1"/>
    <property type="molecule type" value="Genomic_DNA"/>
</dbReference>
<feature type="chain" id="PRO_5012066041" evidence="2">
    <location>
        <begin position="27"/>
        <end position="580"/>
    </location>
</feature>
<organism evidence="3 4">
    <name type="scientific">Candidatus Viridilinea mediisalina</name>
    <dbReference type="NCBI Taxonomy" id="2024553"/>
    <lineage>
        <taxon>Bacteria</taxon>
        <taxon>Bacillati</taxon>
        <taxon>Chloroflexota</taxon>
        <taxon>Chloroflexia</taxon>
        <taxon>Chloroflexales</taxon>
        <taxon>Chloroflexineae</taxon>
        <taxon>Oscillochloridaceae</taxon>
        <taxon>Candidatus Viridilinea</taxon>
    </lineage>
</organism>
<dbReference type="AlphaFoldDB" id="A0A2A6RFG6"/>
<name>A0A2A6RFG6_9CHLR</name>
<comment type="caution">
    <text evidence="3">The sequence shown here is derived from an EMBL/GenBank/DDBJ whole genome shotgun (WGS) entry which is preliminary data.</text>
</comment>
<proteinExistence type="predicted"/>
<protein>
    <submittedName>
        <fullName evidence="3">Uncharacterized protein</fullName>
    </submittedName>
</protein>
<feature type="compositionally biased region" description="Basic and acidic residues" evidence="1">
    <location>
        <begin position="553"/>
        <end position="563"/>
    </location>
</feature>
<dbReference type="Gene3D" id="2.60.120.380">
    <property type="match status" value="1"/>
</dbReference>